<evidence type="ECO:0000256" key="1">
    <source>
        <dbReference type="SAM" id="Phobius"/>
    </source>
</evidence>
<reference evidence="2" key="1">
    <citation type="journal article" date="2014" name="Int. J. Syst. Evol. Microbiol.">
        <title>Complete genome sequence of Corynebacterium casei LMG S-19264T (=DSM 44701T), isolated from a smear-ripened cheese.</title>
        <authorList>
            <consortium name="US DOE Joint Genome Institute (JGI-PGF)"/>
            <person name="Walter F."/>
            <person name="Albersmeier A."/>
            <person name="Kalinowski J."/>
            <person name="Ruckert C."/>
        </authorList>
    </citation>
    <scope>NUCLEOTIDE SEQUENCE</scope>
    <source>
        <strain evidence="2">CGMCC 1.15758</strain>
    </source>
</reference>
<feature type="transmembrane region" description="Helical" evidence="1">
    <location>
        <begin position="55"/>
        <end position="74"/>
    </location>
</feature>
<sequence length="82" mass="9673">MDYFHQAVINLYQNIYYVISAFTVIVHLVCTLAVIRDLNNFTKHNVTPQMMPNFAWVVTVLITGVWGLFIYWIMHHSSLSRR</sequence>
<keyword evidence="3" id="KW-1185">Reference proteome</keyword>
<evidence type="ECO:0000313" key="2">
    <source>
        <dbReference type="EMBL" id="GGF90083.1"/>
    </source>
</evidence>
<organism evidence="2 3">
    <name type="scientific">Cysteiniphilum litorale</name>
    <dbReference type="NCBI Taxonomy" id="2056700"/>
    <lineage>
        <taxon>Bacteria</taxon>
        <taxon>Pseudomonadati</taxon>
        <taxon>Pseudomonadota</taxon>
        <taxon>Gammaproteobacteria</taxon>
        <taxon>Thiotrichales</taxon>
        <taxon>Fastidiosibacteraceae</taxon>
        <taxon>Cysteiniphilum</taxon>
    </lineage>
</organism>
<name>A0A8J3E823_9GAMM</name>
<accession>A0A8J3E823</accession>
<proteinExistence type="predicted"/>
<gene>
    <name evidence="2" type="ORF">GCM10010995_04260</name>
</gene>
<dbReference type="OrthoDB" id="5616117at2"/>
<comment type="caution">
    <text evidence="2">The sequence shown here is derived from an EMBL/GenBank/DDBJ whole genome shotgun (WGS) entry which is preliminary data.</text>
</comment>
<dbReference type="EMBL" id="BMJS01000002">
    <property type="protein sequence ID" value="GGF90083.1"/>
    <property type="molecule type" value="Genomic_DNA"/>
</dbReference>
<feature type="transmembrane region" description="Helical" evidence="1">
    <location>
        <begin position="15"/>
        <end position="35"/>
    </location>
</feature>
<keyword evidence="1" id="KW-0472">Membrane</keyword>
<keyword evidence="1" id="KW-1133">Transmembrane helix</keyword>
<evidence type="ECO:0000313" key="3">
    <source>
        <dbReference type="Proteomes" id="UP000636949"/>
    </source>
</evidence>
<protein>
    <submittedName>
        <fullName evidence="2">Uncharacterized protein</fullName>
    </submittedName>
</protein>
<dbReference type="RefSeq" id="WP_117001522.1">
    <property type="nucleotide sequence ID" value="NZ_BMJS01000002.1"/>
</dbReference>
<dbReference type="AlphaFoldDB" id="A0A8J3E823"/>
<reference evidence="2" key="2">
    <citation type="submission" date="2020-09" db="EMBL/GenBank/DDBJ databases">
        <authorList>
            <person name="Sun Q."/>
            <person name="Zhou Y."/>
        </authorList>
    </citation>
    <scope>NUCLEOTIDE SEQUENCE</scope>
    <source>
        <strain evidence="2">CGMCC 1.15758</strain>
    </source>
</reference>
<dbReference type="Proteomes" id="UP000636949">
    <property type="component" value="Unassembled WGS sequence"/>
</dbReference>
<keyword evidence="1" id="KW-0812">Transmembrane</keyword>